<keyword evidence="4" id="KW-1185">Reference proteome</keyword>
<accession>C5J5G3</accession>
<dbReference type="PANTHER" id="PTHR47618:SF1">
    <property type="entry name" value="BIFUNCTIONAL OLIGORIBONUCLEASE AND PAP PHOSPHATASE NRNA"/>
    <property type="match status" value="1"/>
</dbReference>
<dbReference type="InterPro" id="IPR001667">
    <property type="entry name" value="DDH_dom"/>
</dbReference>
<feature type="domain" description="DDH" evidence="1">
    <location>
        <begin position="18"/>
        <end position="163"/>
    </location>
</feature>
<name>C5J5G3_MESCH</name>
<dbReference type="InterPro" id="IPR038763">
    <property type="entry name" value="DHH_sf"/>
</dbReference>
<dbReference type="PANTHER" id="PTHR47618">
    <property type="entry name" value="BIFUNCTIONAL OLIGORIBONUCLEASE AND PAP PHOSPHATASE NRNA"/>
    <property type="match status" value="1"/>
</dbReference>
<sequence>MKKGNYKNIEKQIEKYENIFVFHHIRPDGDCLGAQHGLALAIRKRFPKKNTFLIGDTEGALNFMNFYIDDESKIDKKYFENSLAIVVDTADIKRIQKGDLITSGKFSAAIKIDHHPLTNNEEIYTHSWVDTSFVAASEMIGYFLMSNKWEIDAEIAQYVYLGILTDSGRFLFASTSARTFKVAAFLMKTGFDFAKLNWYLAKKSQEEIDFTAHVLSNYKKEGKVIWFHVTKRIQDKFKLKEEQAVGVNMLANIGDNRIWIFFIDTDGMIRVRIRSNGPIVNQIAVEHGGGGHALAAGITIQKRSQIKQIVDRSVLLVKEFEENENRKQ</sequence>
<dbReference type="HOGENOM" id="CLU_039720_1_0_14"/>
<evidence type="ECO:0000259" key="2">
    <source>
        <dbReference type="Pfam" id="PF02272"/>
    </source>
</evidence>
<evidence type="ECO:0000313" key="4">
    <source>
        <dbReference type="Proteomes" id="UP000001491"/>
    </source>
</evidence>
<dbReference type="InterPro" id="IPR003156">
    <property type="entry name" value="DHHA1_dom"/>
</dbReference>
<dbReference type="EMBL" id="FM864216">
    <property type="protein sequence ID" value="CAT04685.1"/>
    <property type="molecule type" value="Genomic_DNA"/>
</dbReference>
<dbReference type="AlphaFoldDB" id="C5J5G3"/>
<dbReference type="InterPro" id="IPR051319">
    <property type="entry name" value="Oligoribo/pAp-PDE_c-di-AMP_PDE"/>
</dbReference>
<feature type="domain" description="DHHA1" evidence="2">
    <location>
        <begin position="247"/>
        <end position="312"/>
    </location>
</feature>
<organism evidence="3 4">
    <name type="scientific">Mesomycoplasma conjunctivae (strain ATCC 25834 / NCTC 10147 / HRC/581)</name>
    <name type="common">Mycoplasma conjunctivae</name>
    <dbReference type="NCBI Taxonomy" id="572263"/>
    <lineage>
        <taxon>Bacteria</taxon>
        <taxon>Bacillati</taxon>
        <taxon>Mycoplasmatota</taxon>
        <taxon>Mycoplasmoidales</taxon>
        <taxon>Metamycoplasmataceae</taxon>
        <taxon>Mesomycoplasma</taxon>
    </lineage>
</organism>
<reference evidence="4" key="1">
    <citation type="journal article" date="2009" name="BMC Bioinformatics">
        <title>The Mycoplasma conjunctivae genome sequencing, annotation and analysis.</title>
        <authorList>
            <person name="Calderon-Copete S.P."/>
            <person name="Wigger G."/>
            <person name="Wunderlin C."/>
            <person name="Schmidheini T."/>
            <person name="Frey J."/>
            <person name="Quail M.A."/>
            <person name="Falquet L."/>
        </authorList>
    </citation>
    <scope>NUCLEOTIDE SEQUENCE [LARGE SCALE GENOMIC DNA]</scope>
    <source>
        <strain evidence="4">ATCC 25834 / NCTC 10147 / HRC/581</strain>
    </source>
</reference>
<dbReference type="Gene3D" id="3.90.1640.10">
    <property type="entry name" value="inorganic pyrophosphatase (n-terminal core)"/>
    <property type="match status" value="1"/>
</dbReference>
<dbReference type="eggNOG" id="COG0618">
    <property type="taxonomic scope" value="Bacteria"/>
</dbReference>
<dbReference type="GO" id="GO:0003676">
    <property type="term" value="F:nucleic acid binding"/>
    <property type="evidence" value="ECO:0007669"/>
    <property type="project" value="InterPro"/>
</dbReference>
<evidence type="ECO:0000259" key="1">
    <source>
        <dbReference type="Pfam" id="PF01368"/>
    </source>
</evidence>
<proteinExistence type="predicted"/>
<dbReference type="SUPFAM" id="SSF64182">
    <property type="entry name" value="DHH phosphoesterases"/>
    <property type="match status" value="1"/>
</dbReference>
<gene>
    <name evidence="3" type="ordered locus">MCJ_000060</name>
</gene>
<dbReference type="Gene3D" id="3.10.310.30">
    <property type="match status" value="1"/>
</dbReference>
<dbReference type="Proteomes" id="UP000001491">
    <property type="component" value="Chromosome"/>
</dbReference>
<dbReference type="Pfam" id="PF01368">
    <property type="entry name" value="DHH"/>
    <property type="match status" value="1"/>
</dbReference>
<evidence type="ECO:0000313" key="3">
    <source>
        <dbReference type="EMBL" id="CAT04685.1"/>
    </source>
</evidence>
<protein>
    <submittedName>
        <fullName evidence="3">Mgp-operon protein 1</fullName>
    </submittedName>
</protein>
<dbReference type="Pfam" id="PF02272">
    <property type="entry name" value="DHHA1"/>
    <property type="match status" value="1"/>
</dbReference>
<dbReference type="KEGG" id="mco:MCJ_000060"/>